<dbReference type="Gene3D" id="3.60.120.10">
    <property type="entry name" value="Anthranilate synthase"/>
    <property type="match status" value="1"/>
</dbReference>
<gene>
    <name evidence="3" type="primary">entC_2</name>
    <name evidence="3" type="ORF">NCTC12993_06503</name>
</gene>
<dbReference type="Pfam" id="PF00425">
    <property type="entry name" value="Chorismate_bind"/>
    <property type="match status" value="1"/>
</dbReference>
<dbReference type="EC" id="5.4.4.2" evidence="3"/>
<dbReference type="PANTHER" id="PTHR42839:SF2">
    <property type="entry name" value="ISOCHORISMATE SYNTHASE ENTC"/>
    <property type="match status" value="1"/>
</dbReference>
<dbReference type="Proteomes" id="UP000401081">
    <property type="component" value="Unassembled WGS sequence"/>
</dbReference>
<keyword evidence="4" id="KW-1185">Reference proteome</keyword>
<dbReference type="InterPro" id="IPR005801">
    <property type="entry name" value="ADC_synthase"/>
</dbReference>
<sequence>MAQNPASFNFHVPLPDGGVLLGASPELLLRKEGDHYSSLPLAGSARRQPDDVLDREAGNRLLASEKDRHEHELVTQVDEADAGAAQPTVNPTADTATGEHANPVAPRDPD</sequence>
<dbReference type="PANTHER" id="PTHR42839">
    <property type="entry name" value="ISOCHORISMATE SYNTHASE ENTC"/>
    <property type="match status" value="1"/>
</dbReference>
<evidence type="ECO:0000259" key="2">
    <source>
        <dbReference type="Pfam" id="PF00425"/>
    </source>
</evidence>
<feature type="compositionally biased region" description="Basic and acidic residues" evidence="1">
    <location>
        <begin position="62"/>
        <end position="73"/>
    </location>
</feature>
<name>A0A485CJJ3_KLUCR</name>
<feature type="domain" description="Chorismate-utilising enzyme C-terminal" evidence="2">
    <location>
        <begin position="2"/>
        <end position="85"/>
    </location>
</feature>
<proteinExistence type="predicted"/>
<feature type="region of interest" description="Disordered" evidence="1">
    <location>
        <begin position="62"/>
        <end position="110"/>
    </location>
</feature>
<dbReference type="EMBL" id="CAADJD010000026">
    <property type="protein sequence ID" value="VFS84768.1"/>
    <property type="molecule type" value="Genomic_DNA"/>
</dbReference>
<organism evidence="3 4">
    <name type="scientific">Kluyvera cryocrescens</name>
    <name type="common">Kluyvera citrophila</name>
    <dbReference type="NCBI Taxonomy" id="580"/>
    <lineage>
        <taxon>Bacteria</taxon>
        <taxon>Pseudomonadati</taxon>
        <taxon>Pseudomonadota</taxon>
        <taxon>Gammaproteobacteria</taxon>
        <taxon>Enterobacterales</taxon>
        <taxon>Enterobacteriaceae</taxon>
        <taxon>Kluyvera</taxon>
    </lineage>
</organism>
<evidence type="ECO:0000256" key="1">
    <source>
        <dbReference type="SAM" id="MobiDB-lite"/>
    </source>
</evidence>
<evidence type="ECO:0000313" key="3">
    <source>
        <dbReference type="EMBL" id="VFS84768.1"/>
    </source>
</evidence>
<evidence type="ECO:0000313" key="4">
    <source>
        <dbReference type="Proteomes" id="UP000401081"/>
    </source>
</evidence>
<reference evidence="3 4" key="1">
    <citation type="submission" date="2019-03" db="EMBL/GenBank/DDBJ databases">
        <authorList>
            <consortium name="Pathogen Informatics"/>
        </authorList>
    </citation>
    <scope>NUCLEOTIDE SEQUENCE [LARGE SCALE GENOMIC DNA]</scope>
    <source>
        <strain evidence="3 4">NCTC12993</strain>
    </source>
</reference>
<dbReference type="AlphaFoldDB" id="A0A485CJJ3"/>
<dbReference type="InterPro" id="IPR015890">
    <property type="entry name" value="Chorismate_C"/>
</dbReference>
<dbReference type="GO" id="GO:0008909">
    <property type="term" value="F:isochorismate synthase activity"/>
    <property type="evidence" value="ECO:0007669"/>
    <property type="project" value="UniProtKB-EC"/>
</dbReference>
<protein>
    <submittedName>
        <fullName evidence="3">Isochorismate synthase entC</fullName>
        <ecNumber evidence="3">5.4.4.2</ecNumber>
    </submittedName>
</protein>
<dbReference type="SUPFAM" id="SSF56322">
    <property type="entry name" value="ADC synthase"/>
    <property type="match status" value="1"/>
</dbReference>
<keyword evidence="3" id="KW-0413">Isomerase</keyword>
<accession>A0A485CJJ3</accession>